<dbReference type="HOGENOM" id="CLU_2695695_0_0_2"/>
<organism evidence="2 3">
    <name type="scientific">Haloquadratum walsbyi J07HQW2</name>
    <dbReference type="NCBI Taxonomy" id="1238425"/>
    <lineage>
        <taxon>Archaea</taxon>
        <taxon>Methanobacteriati</taxon>
        <taxon>Methanobacteriota</taxon>
        <taxon>Stenosarchaea group</taxon>
        <taxon>Halobacteria</taxon>
        <taxon>Halobacteriales</taxon>
        <taxon>Haloferacaceae</taxon>
        <taxon>Haloquadratum</taxon>
    </lineage>
</organism>
<proteinExistence type="predicted"/>
<reference evidence="2 3" key="1">
    <citation type="journal article" date="2013" name="PLoS ONE">
        <title>Assembly-driven community genomics of a hypersaline microbial ecosystem.</title>
        <authorList>
            <person name="Podell S."/>
            <person name="Ugalde J.A."/>
            <person name="Narasingarao P."/>
            <person name="Banfield J.F."/>
            <person name="Heidelberg K.B."/>
            <person name="Allen E.E."/>
        </authorList>
    </citation>
    <scope>NUCLEOTIDE SEQUENCE [LARGE SCALE GENOMIC DNA]</scope>
    <source>
        <strain evidence="3">J07HQW2</strain>
    </source>
</reference>
<evidence type="ECO:0000313" key="3">
    <source>
        <dbReference type="Proteomes" id="UP000030710"/>
    </source>
</evidence>
<dbReference type="AlphaFoldDB" id="U1N2C2"/>
<evidence type="ECO:0000313" key="2">
    <source>
        <dbReference type="EMBL" id="ERG97024.1"/>
    </source>
</evidence>
<protein>
    <submittedName>
        <fullName evidence="2">Uncharacterized protein</fullName>
    </submittedName>
</protein>
<evidence type="ECO:0000256" key="1">
    <source>
        <dbReference type="SAM" id="MobiDB-lite"/>
    </source>
</evidence>
<accession>U1N2C2</accession>
<gene>
    <name evidence="2" type="ORF">J07HQW2_03510</name>
</gene>
<dbReference type="Proteomes" id="UP000030710">
    <property type="component" value="Unassembled WGS sequence"/>
</dbReference>
<sequence length="73" mass="7392">MTLSIGTADMTIRTIFNSIGMLLVLVNSAIEGGAGAMVGTPCPTITEPGVSHIDHSPTLGQASSISGNEAHIE</sequence>
<feature type="compositionally biased region" description="Polar residues" evidence="1">
    <location>
        <begin position="58"/>
        <end position="67"/>
    </location>
</feature>
<feature type="region of interest" description="Disordered" evidence="1">
    <location>
        <begin position="47"/>
        <end position="73"/>
    </location>
</feature>
<dbReference type="EMBL" id="KE356561">
    <property type="protein sequence ID" value="ERG97024.1"/>
    <property type="molecule type" value="Genomic_DNA"/>
</dbReference>
<name>U1N2C2_9EURY</name>